<feature type="compositionally biased region" description="Low complexity" evidence="3">
    <location>
        <begin position="291"/>
        <end position="333"/>
    </location>
</feature>
<dbReference type="PANTHER" id="PTHR24255:SF31">
    <property type="entry name" value="CUBILIN-LIKE PROTEIN"/>
    <property type="match status" value="1"/>
</dbReference>
<reference evidence="6 8" key="2">
    <citation type="journal article" date="2013" name="Nature">
        <title>Insights into bilaterian evolution from three spiralian genomes.</title>
        <authorList>
            <person name="Simakov O."/>
            <person name="Marletaz F."/>
            <person name="Cho S.J."/>
            <person name="Edsinger-Gonzales E."/>
            <person name="Havlak P."/>
            <person name="Hellsten U."/>
            <person name="Kuo D.H."/>
            <person name="Larsson T."/>
            <person name="Lv J."/>
            <person name="Arendt D."/>
            <person name="Savage R."/>
            <person name="Osoegawa K."/>
            <person name="de Jong P."/>
            <person name="Grimwood J."/>
            <person name="Chapman J.A."/>
            <person name="Shapiro H."/>
            <person name="Aerts A."/>
            <person name="Otillar R.P."/>
            <person name="Terry A.Y."/>
            <person name="Boore J.L."/>
            <person name="Grigoriev I.V."/>
            <person name="Lindberg D.R."/>
            <person name="Seaver E.C."/>
            <person name="Weisblat D.A."/>
            <person name="Putnam N.H."/>
            <person name="Rokhsar D.S."/>
        </authorList>
    </citation>
    <scope>NUCLEOTIDE SEQUENCE</scope>
    <source>
        <strain evidence="6 8">I ESC-2004</strain>
    </source>
</reference>
<keyword evidence="4" id="KW-0472">Membrane</keyword>
<evidence type="ECO:0000256" key="4">
    <source>
        <dbReference type="SAM" id="Phobius"/>
    </source>
</evidence>
<dbReference type="AlphaFoldDB" id="R7UJK2"/>
<dbReference type="SMART" id="SM00042">
    <property type="entry name" value="CUB"/>
    <property type="match status" value="1"/>
</dbReference>
<evidence type="ECO:0000313" key="6">
    <source>
        <dbReference type="EMBL" id="ELU06395.1"/>
    </source>
</evidence>
<feature type="region of interest" description="Disordered" evidence="3">
    <location>
        <begin position="227"/>
        <end position="258"/>
    </location>
</feature>
<feature type="region of interest" description="Disordered" evidence="3">
    <location>
        <begin position="617"/>
        <end position="665"/>
    </location>
</feature>
<reference evidence="8" key="1">
    <citation type="submission" date="2012-12" db="EMBL/GenBank/DDBJ databases">
        <authorList>
            <person name="Hellsten U."/>
            <person name="Grimwood J."/>
            <person name="Chapman J.A."/>
            <person name="Shapiro H."/>
            <person name="Aerts A."/>
            <person name="Otillar R.P."/>
            <person name="Terry A.Y."/>
            <person name="Boore J.L."/>
            <person name="Simakov O."/>
            <person name="Marletaz F."/>
            <person name="Cho S.-J."/>
            <person name="Edsinger-Gonzales E."/>
            <person name="Havlak P."/>
            <person name="Kuo D.-H."/>
            <person name="Larsson T."/>
            <person name="Lv J."/>
            <person name="Arendt D."/>
            <person name="Savage R."/>
            <person name="Osoegawa K."/>
            <person name="de Jong P."/>
            <person name="Lindberg D.R."/>
            <person name="Seaver E.C."/>
            <person name="Weisblat D.A."/>
            <person name="Putnam N.H."/>
            <person name="Grigoriev I.V."/>
            <person name="Rokhsar D.S."/>
        </authorList>
    </citation>
    <scope>NUCLEOTIDE SEQUENCE</scope>
    <source>
        <strain evidence="8">I ESC-2004</strain>
    </source>
</reference>
<feature type="compositionally biased region" description="Basic and acidic residues" evidence="3">
    <location>
        <begin position="633"/>
        <end position="644"/>
    </location>
</feature>
<protein>
    <recommendedName>
        <fullName evidence="5">CUB domain-containing protein</fullName>
    </recommendedName>
</protein>
<organism evidence="6">
    <name type="scientific">Capitella teleta</name>
    <name type="common">Polychaete worm</name>
    <dbReference type="NCBI Taxonomy" id="283909"/>
    <lineage>
        <taxon>Eukaryota</taxon>
        <taxon>Metazoa</taxon>
        <taxon>Spiralia</taxon>
        <taxon>Lophotrochozoa</taxon>
        <taxon>Annelida</taxon>
        <taxon>Polychaeta</taxon>
        <taxon>Sedentaria</taxon>
        <taxon>Scolecida</taxon>
        <taxon>Capitellidae</taxon>
        <taxon>Capitella</taxon>
    </lineage>
</organism>
<evidence type="ECO:0000259" key="5">
    <source>
        <dbReference type="PROSITE" id="PS01180"/>
    </source>
</evidence>
<dbReference type="EMBL" id="KB300677">
    <property type="protein sequence ID" value="ELU06395.1"/>
    <property type="molecule type" value="Genomic_DNA"/>
</dbReference>
<evidence type="ECO:0000313" key="7">
    <source>
        <dbReference type="EnsemblMetazoa" id="CapteP198380"/>
    </source>
</evidence>
<feature type="compositionally biased region" description="Low complexity" evidence="3">
    <location>
        <begin position="235"/>
        <end position="258"/>
    </location>
</feature>
<feature type="region of interest" description="Disordered" evidence="3">
    <location>
        <begin position="551"/>
        <end position="571"/>
    </location>
</feature>
<keyword evidence="8" id="KW-1185">Reference proteome</keyword>
<dbReference type="PANTHER" id="PTHR24255">
    <property type="entry name" value="COMPLEMENT COMPONENT 1, S SUBCOMPONENT-RELATED"/>
    <property type="match status" value="1"/>
</dbReference>
<feature type="transmembrane region" description="Helical" evidence="4">
    <location>
        <begin position="375"/>
        <end position="398"/>
    </location>
</feature>
<keyword evidence="4" id="KW-1133">Transmembrane helix</keyword>
<evidence type="ECO:0000313" key="8">
    <source>
        <dbReference type="Proteomes" id="UP000014760"/>
    </source>
</evidence>
<dbReference type="EnsemblMetazoa" id="CapteT198380">
    <property type="protein sequence ID" value="CapteP198380"/>
    <property type="gene ID" value="CapteG198380"/>
</dbReference>
<dbReference type="SUPFAM" id="SSF49854">
    <property type="entry name" value="Spermadhesin, CUB domain"/>
    <property type="match status" value="1"/>
</dbReference>
<comment type="caution">
    <text evidence="2">Lacks conserved residue(s) required for the propagation of feature annotation.</text>
</comment>
<dbReference type="Gene3D" id="2.60.120.740">
    <property type="match status" value="1"/>
</dbReference>
<dbReference type="GO" id="GO:0005615">
    <property type="term" value="C:extracellular space"/>
    <property type="evidence" value="ECO:0007669"/>
    <property type="project" value="TreeGrafter"/>
</dbReference>
<dbReference type="InterPro" id="IPR035914">
    <property type="entry name" value="Sperma_CUB_dom_sf"/>
</dbReference>
<proteinExistence type="predicted"/>
<evidence type="ECO:0000256" key="2">
    <source>
        <dbReference type="PROSITE-ProRule" id="PRU00059"/>
    </source>
</evidence>
<dbReference type="EMBL" id="AMQN01007420">
    <property type="status" value="NOT_ANNOTATED_CDS"/>
    <property type="molecule type" value="Genomic_DNA"/>
</dbReference>
<accession>R7UJK2</accession>
<keyword evidence="4" id="KW-0812">Transmembrane</keyword>
<dbReference type="Proteomes" id="UP000014760">
    <property type="component" value="Unassembled WGS sequence"/>
</dbReference>
<feature type="domain" description="CUB" evidence="5">
    <location>
        <begin position="83"/>
        <end position="202"/>
    </location>
</feature>
<dbReference type="Pfam" id="PF00431">
    <property type="entry name" value="CUB"/>
    <property type="match status" value="1"/>
</dbReference>
<keyword evidence="1" id="KW-1015">Disulfide bond</keyword>
<sequence length="682" mass="74795">MVISDAMYGISRSTTECGATEKDVECSAKRAKFLVDSRCSGKASCEFQLLHHKIPQLNCPINDHNRMRVTYECINKTSIIDICDVNSTDLPLSGYLASPGYPYLYPRTTECSVTLPAQPGDTVMLLLRDLFIETRNATACLDYLMIEDTEIVKKKYCETVFDIKTPVPLLSTLSGYQQIHFRTDSTLDDKDSRGFLLKYKVTHRGPRLTSTIPPTYLSTQSSSIFWKRPSSRVRPMTGPTAGTTAPRPNTTPRTPPVITTLATTPLTTQNDTESTMLMSPTEPALQPNMSTFPTTKPTETTKFTFTPTRSRTVSVPQSSTTSRTTPATTSQPPVSRPNQYTSTTSSVKPATSTTTEAPPVVAPGQGSGLSDDETVAVIIVVLFVVAGLVLIFVLVCCIKSRRKKKEVDKFAVSYNTGSSLLSFPSRESSTSTSSNTPLDLCFSNNVYGYDFDVNARGTVVVDKRNVHVVEVDDLPAELHKKAEDEKKQEASVEVDHDYAVITLPAEGATAKPAEVATAEANTEPYESAEQGTQALQDPNDIFIMDLDAQDRKHRREAARQDEPPNDCGYDVPLAREESMRMNAVPEIVLDHDVICTDLQNEENAQREEQRLDAIGEEDDVESLSPSEAAVCRSEGDDSGRRSELDGSVSTLHSDNTNNNASFSDDSDDFISIFGGILESTDL</sequence>
<dbReference type="HOGENOM" id="CLU_403468_0_0_1"/>
<dbReference type="Gene3D" id="2.60.120.290">
    <property type="entry name" value="Spermadhesin, CUB domain"/>
    <property type="match status" value="1"/>
</dbReference>
<dbReference type="GO" id="GO:0004252">
    <property type="term" value="F:serine-type endopeptidase activity"/>
    <property type="evidence" value="ECO:0007669"/>
    <property type="project" value="TreeGrafter"/>
</dbReference>
<evidence type="ECO:0000256" key="3">
    <source>
        <dbReference type="SAM" id="MobiDB-lite"/>
    </source>
</evidence>
<name>R7UJK2_CAPTE</name>
<dbReference type="InterPro" id="IPR043159">
    <property type="entry name" value="Lectin_gal-bd_sf"/>
</dbReference>
<evidence type="ECO:0000256" key="1">
    <source>
        <dbReference type="ARBA" id="ARBA00023157"/>
    </source>
</evidence>
<gene>
    <name evidence="6" type="ORF">CAPTEDRAFT_198380</name>
</gene>
<dbReference type="InterPro" id="IPR000859">
    <property type="entry name" value="CUB_dom"/>
</dbReference>
<dbReference type="CDD" id="cd22823">
    <property type="entry name" value="Gal_Rha_Lectin"/>
    <property type="match status" value="1"/>
</dbReference>
<dbReference type="STRING" id="283909.R7UJK2"/>
<feature type="compositionally biased region" description="Polar residues" evidence="3">
    <location>
        <begin position="647"/>
        <end position="660"/>
    </location>
</feature>
<feature type="region of interest" description="Disordered" evidence="3">
    <location>
        <begin position="280"/>
        <end position="368"/>
    </location>
</feature>
<dbReference type="PROSITE" id="PS01180">
    <property type="entry name" value="CUB"/>
    <property type="match status" value="1"/>
</dbReference>
<reference evidence="7" key="3">
    <citation type="submission" date="2015-06" db="UniProtKB">
        <authorList>
            <consortium name="EnsemblMetazoa"/>
        </authorList>
    </citation>
    <scope>IDENTIFICATION</scope>
</reference>
<feature type="compositionally biased region" description="Polar residues" evidence="3">
    <location>
        <begin position="336"/>
        <end position="356"/>
    </location>
</feature>
<dbReference type="CDD" id="cd00041">
    <property type="entry name" value="CUB"/>
    <property type="match status" value="1"/>
</dbReference>